<reference evidence="1" key="2">
    <citation type="journal article" date="2015" name="Fish Shellfish Immunol.">
        <title>Early steps in the European eel (Anguilla anguilla)-Vibrio vulnificus interaction in the gills: Role of the RtxA13 toxin.</title>
        <authorList>
            <person name="Callol A."/>
            <person name="Pajuelo D."/>
            <person name="Ebbesson L."/>
            <person name="Teles M."/>
            <person name="MacKenzie S."/>
            <person name="Amaro C."/>
        </authorList>
    </citation>
    <scope>NUCLEOTIDE SEQUENCE</scope>
</reference>
<protein>
    <submittedName>
        <fullName evidence="1">Uncharacterized protein</fullName>
    </submittedName>
</protein>
<proteinExistence type="predicted"/>
<sequence length="53" mass="6393">MDHMSKIQKMCKSLWKKASCKCSYCHVMKRNHKHRHLTTCKKAIEGMCHRLYI</sequence>
<evidence type="ECO:0000313" key="1">
    <source>
        <dbReference type="EMBL" id="JAH67230.1"/>
    </source>
</evidence>
<name>A0A0E9UPV1_ANGAN</name>
<dbReference type="EMBL" id="GBXM01041347">
    <property type="protein sequence ID" value="JAH67230.1"/>
    <property type="molecule type" value="Transcribed_RNA"/>
</dbReference>
<accession>A0A0E9UPV1</accession>
<dbReference type="AlphaFoldDB" id="A0A0E9UPV1"/>
<reference evidence="1" key="1">
    <citation type="submission" date="2014-11" db="EMBL/GenBank/DDBJ databases">
        <authorList>
            <person name="Amaro Gonzalez C."/>
        </authorList>
    </citation>
    <scope>NUCLEOTIDE SEQUENCE</scope>
</reference>
<organism evidence="1">
    <name type="scientific">Anguilla anguilla</name>
    <name type="common">European freshwater eel</name>
    <name type="synonym">Muraena anguilla</name>
    <dbReference type="NCBI Taxonomy" id="7936"/>
    <lineage>
        <taxon>Eukaryota</taxon>
        <taxon>Metazoa</taxon>
        <taxon>Chordata</taxon>
        <taxon>Craniata</taxon>
        <taxon>Vertebrata</taxon>
        <taxon>Euteleostomi</taxon>
        <taxon>Actinopterygii</taxon>
        <taxon>Neopterygii</taxon>
        <taxon>Teleostei</taxon>
        <taxon>Anguilliformes</taxon>
        <taxon>Anguillidae</taxon>
        <taxon>Anguilla</taxon>
    </lineage>
</organism>